<dbReference type="Gene3D" id="3.40.50.150">
    <property type="entry name" value="Vaccinia Virus protein VP39"/>
    <property type="match status" value="1"/>
</dbReference>
<feature type="binding site" evidence="5">
    <location>
        <begin position="162"/>
        <end position="165"/>
    </location>
    <ligand>
        <name>spermidine</name>
        <dbReference type="ChEBI" id="CHEBI:57834"/>
    </ligand>
</feature>
<dbReference type="InterPro" id="IPR029063">
    <property type="entry name" value="SAM-dependent_MTases_sf"/>
</dbReference>
<dbReference type="CDD" id="cd02440">
    <property type="entry name" value="AdoMet_MTases"/>
    <property type="match status" value="1"/>
</dbReference>
<dbReference type="HOGENOM" id="CLU_048199_0_0_10"/>
<comment type="pathway">
    <text evidence="5">Amine and polyamine biosynthesis; spermidine biosynthesis; spermidine from putrescine: step 1/1.</text>
</comment>
<dbReference type="GO" id="GO:0005829">
    <property type="term" value="C:cytosol"/>
    <property type="evidence" value="ECO:0007669"/>
    <property type="project" value="TreeGrafter"/>
</dbReference>
<comment type="subunit">
    <text evidence="5">Homodimer or homotetramer.</text>
</comment>
<accession>D0MEK3</accession>
<evidence type="ECO:0000256" key="7">
    <source>
        <dbReference type="RuleBase" id="RU003836"/>
    </source>
</evidence>
<dbReference type="PANTHER" id="PTHR11558:SF11">
    <property type="entry name" value="SPERMIDINE SYNTHASE"/>
    <property type="match status" value="1"/>
</dbReference>
<evidence type="ECO:0000256" key="2">
    <source>
        <dbReference type="ARBA" id="ARBA00022679"/>
    </source>
</evidence>
<evidence type="ECO:0000256" key="1">
    <source>
        <dbReference type="ARBA" id="ARBA00007867"/>
    </source>
</evidence>
<feature type="active site" description="Proton acceptor" evidence="5 6">
    <location>
        <position position="162"/>
    </location>
</feature>
<feature type="binding site" evidence="5">
    <location>
        <begin position="143"/>
        <end position="144"/>
    </location>
    <ligand>
        <name>S-methyl-5'-thioadenosine</name>
        <dbReference type="ChEBI" id="CHEBI:17509"/>
    </ligand>
</feature>
<feature type="binding site" evidence="5">
    <location>
        <position position="112"/>
    </location>
    <ligand>
        <name>S-methyl-5'-thioadenosine</name>
        <dbReference type="ChEBI" id="CHEBI:17509"/>
    </ligand>
</feature>
<dbReference type="AlphaFoldDB" id="D0MEK3"/>
<comment type="caution">
    <text evidence="5">Lacks conserved residue(s) required for the propagation of feature annotation.</text>
</comment>
<evidence type="ECO:0000259" key="9">
    <source>
        <dbReference type="PROSITE" id="PS51006"/>
    </source>
</evidence>
<dbReference type="KEGG" id="rmr:Rmar_2353"/>
<comment type="function">
    <text evidence="5">Catalyzes the irreversible transfer of a propylamine group from the amino donor S-adenosylmethioninamine (decarboxy-AdoMet) to putrescine (1,4-diaminobutane) to yield spermidine.</text>
</comment>
<dbReference type="Gene3D" id="2.30.140.10">
    <property type="entry name" value="Spermidine synthase, tetramerisation domain"/>
    <property type="match status" value="1"/>
</dbReference>
<comment type="similarity">
    <text evidence="1 5 7">Belongs to the spermidine/spermine synthase family.</text>
</comment>
<dbReference type="STRING" id="518766.Rmar_2353"/>
<dbReference type="GO" id="GO:0008295">
    <property type="term" value="P:spermidine biosynthetic process"/>
    <property type="evidence" value="ECO:0007669"/>
    <property type="project" value="UniProtKB-UniRule"/>
</dbReference>
<dbReference type="SUPFAM" id="SSF53335">
    <property type="entry name" value="S-adenosyl-L-methionine-dependent methyltransferases"/>
    <property type="match status" value="1"/>
</dbReference>
<dbReference type="InterPro" id="IPR030374">
    <property type="entry name" value="PABS"/>
</dbReference>
<dbReference type="EMBL" id="CP001807">
    <property type="protein sequence ID" value="ACY49231.1"/>
    <property type="molecule type" value="Genomic_DNA"/>
</dbReference>
<dbReference type="NCBIfam" id="NF002010">
    <property type="entry name" value="PRK00811.1"/>
    <property type="match status" value="1"/>
</dbReference>
<organism evidence="10 11">
    <name type="scientific">Rhodothermus marinus (strain ATCC 43812 / DSM 4252 / R-10)</name>
    <name type="common">Rhodothermus obamensis</name>
    <dbReference type="NCBI Taxonomy" id="518766"/>
    <lineage>
        <taxon>Bacteria</taxon>
        <taxon>Pseudomonadati</taxon>
        <taxon>Rhodothermota</taxon>
        <taxon>Rhodothermia</taxon>
        <taxon>Rhodothermales</taxon>
        <taxon>Rhodothermaceae</taxon>
        <taxon>Rhodothermus</taxon>
    </lineage>
</organism>
<dbReference type="EC" id="2.5.1.16" evidence="5"/>
<protein>
    <recommendedName>
        <fullName evidence="5">Polyamine aminopropyltransferase</fullName>
    </recommendedName>
    <alternativeName>
        <fullName evidence="5">Putrescine aminopropyltransferase</fullName>
        <shortName evidence="5">PAPT</shortName>
    </alternativeName>
    <alternativeName>
        <fullName evidence="5">Spermidine synthase</fullName>
        <shortName evidence="5">SPDS</shortName>
        <shortName evidence="5">SPDSY</shortName>
        <ecNumber evidence="5">2.5.1.16</ecNumber>
    </alternativeName>
</protein>
<evidence type="ECO:0000313" key="11">
    <source>
        <dbReference type="Proteomes" id="UP000002221"/>
    </source>
</evidence>
<evidence type="ECO:0000256" key="5">
    <source>
        <dbReference type="HAMAP-Rule" id="MF_00198"/>
    </source>
</evidence>
<dbReference type="InterPro" id="IPR030373">
    <property type="entry name" value="PABS_CS"/>
</dbReference>
<dbReference type="Proteomes" id="UP000002221">
    <property type="component" value="Chromosome"/>
</dbReference>
<feature type="binding site" evidence="5">
    <location>
        <position position="68"/>
    </location>
    <ligand>
        <name>spermidine</name>
        <dbReference type="ChEBI" id="CHEBI:57834"/>
    </ligand>
</feature>
<dbReference type="PANTHER" id="PTHR11558">
    <property type="entry name" value="SPERMIDINE/SPERMINE SYNTHASE"/>
    <property type="match status" value="1"/>
</dbReference>
<comment type="catalytic activity">
    <reaction evidence="5 8">
        <text>S-adenosyl 3-(methylsulfanyl)propylamine + putrescine = S-methyl-5'-thioadenosine + spermidine + H(+)</text>
        <dbReference type="Rhea" id="RHEA:12721"/>
        <dbReference type="ChEBI" id="CHEBI:15378"/>
        <dbReference type="ChEBI" id="CHEBI:17509"/>
        <dbReference type="ChEBI" id="CHEBI:57443"/>
        <dbReference type="ChEBI" id="CHEBI:57834"/>
        <dbReference type="ChEBI" id="CHEBI:326268"/>
        <dbReference type="EC" id="2.5.1.16"/>
    </reaction>
</comment>
<keyword evidence="3 5" id="KW-0745">Spermidine biosynthesis</keyword>
<feature type="domain" description="PABS" evidence="9">
    <location>
        <begin position="13"/>
        <end position="244"/>
    </location>
</feature>
<evidence type="ECO:0000256" key="3">
    <source>
        <dbReference type="ARBA" id="ARBA00023066"/>
    </source>
</evidence>
<gene>
    <name evidence="5" type="primary">speE</name>
    <name evidence="10" type="ordered locus">Rmar_2353</name>
</gene>
<evidence type="ECO:0000313" key="10">
    <source>
        <dbReference type="EMBL" id="ACY49231.1"/>
    </source>
</evidence>
<dbReference type="InterPro" id="IPR037163">
    <property type="entry name" value="Spermidine_synt_N_sf"/>
</dbReference>
<dbReference type="eggNOG" id="COG0421">
    <property type="taxonomic scope" value="Bacteria"/>
</dbReference>
<dbReference type="InterPro" id="IPR035246">
    <property type="entry name" value="Spermidine_synt_N"/>
</dbReference>
<dbReference type="Pfam" id="PF01564">
    <property type="entry name" value="Spermine_synth"/>
    <property type="match status" value="1"/>
</dbReference>
<name>D0MEK3_RHOM4</name>
<evidence type="ECO:0000256" key="4">
    <source>
        <dbReference type="ARBA" id="ARBA00023115"/>
    </source>
</evidence>
<dbReference type="PROSITE" id="PS51006">
    <property type="entry name" value="PABS_2"/>
    <property type="match status" value="1"/>
</dbReference>
<dbReference type="HAMAP" id="MF_00198">
    <property type="entry name" value="Spermidine_synth"/>
    <property type="match status" value="1"/>
</dbReference>
<dbReference type="InterPro" id="IPR001045">
    <property type="entry name" value="Spermi_synthase"/>
</dbReference>
<sequence>MASPKQHQLQYTEFWQARTGLTFGVERILFNRQSAYQHVQVLQTDAFGRMLTLDGLVMLTERDEFVYHEMISHPALCLLPRPRRVLIVGGGDGGTLREVLRYSEIEQVDLVEIDEVVIEAARTCFPELSIAFDDPRARLHVADGVAFVREAAPATYDLVIVDSTDPVDFAEGLFGESFYRDCARILTDDGVLVTQSESPFDYTFQASIQAAHAMLGRIFPRVHMYLAHIPTYPMGLWSFTLASKRLHPVEDFDPEQAARRLAPFADRLRYYNVELHRAAFALPSFVRRLFTEAPSAHPESLHSDDMG</sequence>
<evidence type="ECO:0000256" key="8">
    <source>
        <dbReference type="RuleBase" id="RU003837"/>
    </source>
</evidence>
<feature type="binding site" evidence="5">
    <location>
        <position position="92"/>
    </location>
    <ligand>
        <name>spermidine</name>
        <dbReference type="ChEBI" id="CHEBI:57834"/>
    </ligand>
</feature>
<dbReference type="NCBIfam" id="TIGR00417">
    <property type="entry name" value="speE"/>
    <property type="match status" value="1"/>
</dbReference>
<evidence type="ECO:0000256" key="6">
    <source>
        <dbReference type="PROSITE-ProRule" id="PRU00354"/>
    </source>
</evidence>
<dbReference type="UniPathway" id="UPA00248">
    <property type="reaction ID" value="UER00314"/>
</dbReference>
<keyword evidence="11" id="KW-1185">Reference proteome</keyword>
<keyword evidence="4 5" id="KW-0620">Polyamine biosynthesis</keyword>
<dbReference type="Pfam" id="PF17284">
    <property type="entry name" value="Spermine_synt_N"/>
    <property type="match status" value="1"/>
</dbReference>
<dbReference type="PROSITE" id="PS01330">
    <property type="entry name" value="PABS_1"/>
    <property type="match status" value="1"/>
</dbReference>
<dbReference type="RefSeq" id="WP_012844841.1">
    <property type="nucleotide sequence ID" value="NC_013501.1"/>
</dbReference>
<reference evidence="10 11" key="1">
    <citation type="journal article" date="2009" name="Stand. Genomic Sci.">
        <title>Complete genome sequence of Rhodothermus marinus type strain (R-10).</title>
        <authorList>
            <person name="Nolan M."/>
            <person name="Tindall B.J."/>
            <person name="Pomrenke H."/>
            <person name="Lapidus A."/>
            <person name="Copeland A."/>
            <person name="Glavina Del Rio T."/>
            <person name="Lucas S."/>
            <person name="Chen F."/>
            <person name="Tice H."/>
            <person name="Cheng J.F."/>
            <person name="Saunders E."/>
            <person name="Han C."/>
            <person name="Bruce D."/>
            <person name="Goodwin L."/>
            <person name="Chain P."/>
            <person name="Pitluck S."/>
            <person name="Ovchinikova G."/>
            <person name="Pati A."/>
            <person name="Ivanova N."/>
            <person name="Mavromatis K."/>
            <person name="Chen A."/>
            <person name="Palaniappan K."/>
            <person name="Land M."/>
            <person name="Hauser L."/>
            <person name="Chang Y.J."/>
            <person name="Jeffries C.D."/>
            <person name="Brettin T."/>
            <person name="Goker M."/>
            <person name="Bristow J."/>
            <person name="Eisen J.A."/>
            <person name="Markowitz V."/>
            <person name="Hugenholtz P."/>
            <person name="Kyrpides N.C."/>
            <person name="Klenk H.P."/>
            <person name="Detter J.C."/>
        </authorList>
    </citation>
    <scope>NUCLEOTIDE SEQUENCE [LARGE SCALE GENOMIC DNA]</scope>
    <source>
        <strain evidence="11">ATCC 43812 / DSM 4252 / R-10</strain>
    </source>
</reference>
<dbReference type="GO" id="GO:0004766">
    <property type="term" value="F:spermidine synthase activity"/>
    <property type="evidence" value="ECO:0007669"/>
    <property type="project" value="UniProtKB-UniRule"/>
</dbReference>
<proteinExistence type="inferred from homology"/>
<keyword evidence="2 5" id="KW-0808">Transferase</keyword>
<feature type="binding site" evidence="5">
    <location>
        <position position="37"/>
    </location>
    <ligand>
        <name>S-methyl-5'-thioadenosine</name>
        <dbReference type="ChEBI" id="CHEBI:17509"/>
    </ligand>
</feature>
<dbReference type="OrthoDB" id="9793120at2"/>